<feature type="domain" description="EF-hand" evidence="6">
    <location>
        <begin position="52"/>
        <end position="87"/>
    </location>
</feature>
<sequence length="355" mass="39789">METLDDISELEKGMVSIIQIFHKYSGFKCKLKKAELKDLINNEMSTFIKKIQENETLDRLFADLDQNGDLEIDFKEFIALIAMVTSACQELFVPNNMSERILRGRSAPAVSTLRTCLTPCPPPAMWTQACPRKVTSDVSSSPEHSVMPPPSLRAAEHRLYGDCLIDFPSSPSTALPVEGGLQLLLSSSIKTGCFQREINVRVKESAAFRSAGLLADSLVMKLTPTYGERKVGKGREGEREGWWEGAIRGREEREEREGGRERGEGGREEREGEREREGEKMERGEGIKRGREREGRIEGGSNKRDGERRGREGERRGREGGREEREREEGGREGGREEREGGREGGMEGGREGVI</sequence>
<dbReference type="SMART" id="SM00054">
    <property type="entry name" value="EFh"/>
    <property type="match status" value="1"/>
</dbReference>
<dbReference type="Gene3D" id="1.10.238.10">
    <property type="entry name" value="EF-hand"/>
    <property type="match status" value="1"/>
</dbReference>
<evidence type="ECO:0000256" key="3">
    <source>
        <dbReference type="ARBA" id="ARBA00022737"/>
    </source>
</evidence>
<evidence type="ECO:0000313" key="8">
    <source>
        <dbReference type="Proteomes" id="UP000324091"/>
    </source>
</evidence>
<proteinExistence type="inferred from homology"/>
<keyword evidence="2" id="KW-0479">Metal-binding</keyword>
<dbReference type="GO" id="GO:0044548">
    <property type="term" value="F:S100 protein binding"/>
    <property type="evidence" value="ECO:0007669"/>
    <property type="project" value="TreeGrafter"/>
</dbReference>
<evidence type="ECO:0000256" key="5">
    <source>
        <dbReference type="SAM" id="MobiDB-lite"/>
    </source>
</evidence>
<dbReference type="Pfam" id="PF01023">
    <property type="entry name" value="S_100"/>
    <property type="match status" value="1"/>
</dbReference>
<dbReference type="SMART" id="SM01394">
    <property type="entry name" value="S_100"/>
    <property type="match status" value="1"/>
</dbReference>
<dbReference type="SUPFAM" id="SSF47473">
    <property type="entry name" value="EF-hand"/>
    <property type="match status" value="1"/>
</dbReference>
<reference evidence="7 8" key="1">
    <citation type="submission" date="2019-04" db="EMBL/GenBank/DDBJ databases">
        <title>Chromosome genome assembly for Takifugu flavidus.</title>
        <authorList>
            <person name="Xiao S."/>
        </authorList>
    </citation>
    <scope>NUCLEOTIDE SEQUENCE [LARGE SCALE GENOMIC DNA]</scope>
    <source>
        <strain evidence="7">HTHZ2018</strain>
        <tissue evidence="7">Muscle</tissue>
    </source>
</reference>
<dbReference type="GO" id="GO:0048306">
    <property type="term" value="F:calcium-dependent protein binding"/>
    <property type="evidence" value="ECO:0007669"/>
    <property type="project" value="TreeGrafter"/>
</dbReference>
<keyword evidence="4" id="KW-0106">Calcium</keyword>
<gene>
    <name evidence="7" type="ORF">D4764_04G0004590</name>
</gene>
<feature type="region of interest" description="Disordered" evidence="5">
    <location>
        <begin position="250"/>
        <end position="355"/>
    </location>
</feature>
<evidence type="ECO:0000313" key="7">
    <source>
        <dbReference type="EMBL" id="TWW61812.1"/>
    </source>
</evidence>
<protein>
    <submittedName>
        <fullName evidence="7">S-100 protein beta chain</fullName>
    </submittedName>
</protein>
<dbReference type="GO" id="GO:0005634">
    <property type="term" value="C:nucleus"/>
    <property type="evidence" value="ECO:0007669"/>
    <property type="project" value="TreeGrafter"/>
</dbReference>
<evidence type="ECO:0000256" key="1">
    <source>
        <dbReference type="ARBA" id="ARBA00007323"/>
    </source>
</evidence>
<dbReference type="GO" id="GO:0043123">
    <property type="term" value="P:positive regulation of canonical NF-kappaB signal transduction"/>
    <property type="evidence" value="ECO:0007669"/>
    <property type="project" value="TreeGrafter"/>
</dbReference>
<dbReference type="AlphaFoldDB" id="A0A5C6N2T8"/>
<comment type="similarity">
    <text evidence="1">Belongs to the S-100 family.</text>
</comment>
<evidence type="ECO:0000256" key="2">
    <source>
        <dbReference type="ARBA" id="ARBA00022723"/>
    </source>
</evidence>
<dbReference type="CDD" id="cd00213">
    <property type="entry name" value="S-100"/>
    <property type="match status" value="1"/>
</dbReference>
<dbReference type="PANTHER" id="PTHR11639">
    <property type="entry name" value="S100 CALCIUM-BINDING PROTEIN"/>
    <property type="match status" value="1"/>
</dbReference>
<accession>A0A5C6N2T8</accession>
<dbReference type="GO" id="GO:0005737">
    <property type="term" value="C:cytoplasm"/>
    <property type="evidence" value="ECO:0007669"/>
    <property type="project" value="TreeGrafter"/>
</dbReference>
<organism evidence="7 8">
    <name type="scientific">Takifugu flavidus</name>
    <name type="common">sansaifugu</name>
    <dbReference type="NCBI Taxonomy" id="433684"/>
    <lineage>
        <taxon>Eukaryota</taxon>
        <taxon>Metazoa</taxon>
        <taxon>Chordata</taxon>
        <taxon>Craniata</taxon>
        <taxon>Vertebrata</taxon>
        <taxon>Euteleostomi</taxon>
        <taxon>Actinopterygii</taxon>
        <taxon>Neopterygii</taxon>
        <taxon>Teleostei</taxon>
        <taxon>Neoteleostei</taxon>
        <taxon>Acanthomorphata</taxon>
        <taxon>Eupercaria</taxon>
        <taxon>Tetraodontiformes</taxon>
        <taxon>Tetradontoidea</taxon>
        <taxon>Tetraodontidae</taxon>
        <taxon>Takifugu</taxon>
    </lineage>
</organism>
<keyword evidence="8" id="KW-1185">Reference proteome</keyword>
<dbReference type="GO" id="GO:0046914">
    <property type="term" value="F:transition metal ion binding"/>
    <property type="evidence" value="ECO:0007669"/>
    <property type="project" value="InterPro"/>
</dbReference>
<dbReference type="PANTHER" id="PTHR11639:SF142">
    <property type="entry name" value="PROTEIN S100-B"/>
    <property type="match status" value="1"/>
</dbReference>
<dbReference type="Proteomes" id="UP000324091">
    <property type="component" value="Chromosome 4"/>
</dbReference>
<dbReference type="InterPro" id="IPR013787">
    <property type="entry name" value="S100_Ca-bd_sub"/>
</dbReference>
<dbReference type="PROSITE" id="PS50222">
    <property type="entry name" value="EF_HAND_2"/>
    <property type="match status" value="1"/>
</dbReference>
<dbReference type="GO" id="GO:0008284">
    <property type="term" value="P:positive regulation of cell population proliferation"/>
    <property type="evidence" value="ECO:0007669"/>
    <property type="project" value="TreeGrafter"/>
</dbReference>
<dbReference type="GO" id="GO:0050786">
    <property type="term" value="F:RAGE receptor binding"/>
    <property type="evidence" value="ECO:0007669"/>
    <property type="project" value="TreeGrafter"/>
</dbReference>
<dbReference type="InterPro" id="IPR034325">
    <property type="entry name" value="S-100_dom"/>
</dbReference>
<name>A0A5C6N2T8_9TELE</name>
<dbReference type="GO" id="GO:0005509">
    <property type="term" value="F:calcium ion binding"/>
    <property type="evidence" value="ECO:0007669"/>
    <property type="project" value="InterPro"/>
</dbReference>
<dbReference type="PROSITE" id="PS00303">
    <property type="entry name" value="S100_CABP"/>
    <property type="match status" value="1"/>
</dbReference>
<evidence type="ECO:0000259" key="6">
    <source>
        <dbReference type="PROSITE" id="PS50222"/>
    </source>
</evidence>
<dbReference type="GO" id="GO:0005615">
    <property type="term" value="C:extracellular space"/>
    <property type="evidence" value="ECO:0007669"/>
    <property type="project" value="TreeGrafter"/>
</dbReference>
<keyword evidence="3" id="KW-0677">Repeat</keyword>
<dbReference type="EMBL" id="RHFK02000017">
    <property type="protein sequence ID" value="TWW61812.1"/>
    <property type="molecule type" value="Genomic_DNA"/>
</dbReference>
<dbReference type="InterPro" id="IPR002048">
    <property type="entry name" value="EF_hand_dom"/>
</dbReference>
<comment type="caution">
    <text evidence="7">The sequence shown here is derived from an EMBL/GenBank/DDBJ whole genome shotgun (WGS) entry which is preliminary data.</text>
</comment>
<dbReference type="InterPro" id="IPR001751">
    <property type="entry name" value="S100/CaBP7/8-like_CS"/>
</dbReference>
<dbReference type="InterPro" id="IPR011992">
    <property type="entry name" value="EF-hand-dom_pair"/>
</dbReference>
<evidence type="ECO:0000256" key="4">
    <source>
        <dbReference type="ARBA" id="ARBA00022837"/>
    </source>
</evidence>